<comment type="caution">
    <text evidence="2">The sequence shown here is derived from an EMBL/GenBank/DDBJ whole genome shotgun (WGS) entry which is preliminary data.</text>
</comment>
<keyword evidence="1" id="KW-0812">Transmembrane</keyword>
<evidence type="ECO:0000313" key="2">
    <source>
        <dbReference type="EMBL" id="MPN55089.1"/>
    </source>
</evidence>
<organism evidence="2">
    <name type="scientific">bioreactor metagenome</name>
    <dbReference type="NCBI Taxonomy" id="1076179"/>
    <lineage>
        <taxon>unclassified sequences</taxon>
        <taxon>metagenomes</taxon>
        <taxon>ecological metagenomes</taxon>
    </lineage>
</organism>
<accession>A0A645IXC4</accession>
<name>A0A645IXC4_9ZZZZ</name>
<proteinExistence type="predicted"/>
<keyword evidence="1" id="KW-1133">Transmembrane helix</keyword>
<keyword evidence="1" id="KW-0472">Membrane</keyword>
<dbReference type="AlphaFoldDB" id="A0A645IXC4"/>
<protein>
    <submittedName>
        <fullName evidence="2">Uncharacterized protein</fullName>
    </submittedName>
</protein>
<sequence length="69" mass="7651">MPKFIVLILIIAAVSIIDIRSMIQSRCAKEIIPYFLLMLLSGVVGCLHLANPYRKSIAQLILSLLNIQG</sequence>
<feature type="transmembrane region" description="Helical" evidence="1">
    <location>
        <begin position="31"/>
        <end position="50"/>
    </location>
</feature>
<reference evidence="2" key="1">
    <citation type="submission" date="2019-08" db="EMBL/GenBank/DDBJ databases">
        <authorList>
            <person name="Kucharzyk K."/>
            <person name="Murdoch R.W."/>
            <person name="Higgins S."/>
            <person name="Loffler F."/>
        </authorList>
    </citation>
    <scope>NUCLEOTIDE SEQUENCE</scope>
</reference>
<evidence type="ECO:0000256" key="1">
    <source>
        <dbReference type="SAM" id="Phobius"/>
    </source>
</evidence>
<dbReference type="EMBL" id="VSSQ01123934">
    <property type="protein sequence ID" value="MPN55089.1"/>
    <property type="molecule type" value="Genomic_DNA"/>
</dbReference>
<gene>
    <name evidence="2" type="ORF">SDC9_202768</name>
</gene>